<proteinExistence type="predicted"/>
<dbReference type="AlphaFoldDB" id="A0A2P4YC05"/>
<dbReference type="OrthoDB" id="128287at2759"/>
<name>A0A2P4YC05_9STRA</name>
<reference evidence="1 2" key="1">
    <citation type="journal article" date="2017" name="Genome Biol. Evol.">
        <title>Phytophthora megakarya and P. palmivora, closely related causal agents of cacao black pod rot, underwent increases in genome sizes and gene numbers by different mechanisms.</title>
        <authorList>
            <person name="Ali S.S."/>
            <person name="Shao J."/>
            <person name="Lary D.J."/>
            <person name="Kronmiller B."/>
            <person name="Shen D."/>
            <person name="Strem M.D."/>
            <person name="Amoako-Attah I."/>
            <person name="Akrofi A.Y."/>
            <person name="Begoude B.A."/>
            <person name="Ten Hoopen G.M."/>
            <person name="Coulibaly K."/>
            <person name="Kebe B.I."/>
            <person name="Melnick R.L."/>
            <person name="Guiltinan M.J."/>
            <person name="Tyler B.M."/>
            <person name="Meinhardt L.W."/>
            <person name="Bailey B.A."/>
        </authorList>
    </citation>
    <scope>NUCLEOTIDE SEQUENCE [LARGE SCALE GENOMIC DNA]</scope>
    <source>
        <strain evidence="2">sbr112.9</strain>
    </source>
</reference>
<evidence type="ECO:0000313" key="1">
    <source>
        <dbReference type="EMBL" id="POM75334.1"/>
    </source>
</evidence>
<comment type="caution">
    <text evidence="1">The sequence shown here is derived from an EMBL/GenBank/DDBJ whole genome shotgun (WGS) entry which is preliminary data.</text>
</comment>
<keyword evidence="2" id="KW-1185">Reference proteome</keyword>
<organism evidence="1 2">
    <name type="scientific">Phytophthora palmivora</name>
    <dbReference type="NCBI Taxonomy" id="4796"/>
    <lineage>
        <taxon>Eukaryota</taxon>
        <taxon>Sar</taxon>
        <taxon>Stramenopiles</taxon>
        <taxon>Oomycota</taxon>
        <taxon>Peronosporomycetes</taxon>
        <taxon>Peronosporales</taxon>
        <taxon>Peronosporaceae</taxon>
        <taxon>Phytophthora</taxon>
    </lineage>
</organism>
<evidence type="ECO:0000313" key="2">
    <source>
        <dbReference type="Proteomes" id="UP000237271"/>
    </source>
</evidence>
<protein>
    <submittedName>
        <fullName evidence="1">Uncharacterized protein</fullName>
    </submittedName>
</protein>
<sequence length="145" mass="16603">MRCTKFYYATTVCIRYAVDYFDPRVVADRFSAATVHLIESKRFLPSGSDAARPNVCLFRLEPKRTIEFTGTQSVNVIQSTTLDSFRASVFLCAFATRKKMSPLIVFAGVHGTDVHDELRADRSRLDWDKAHYSLKTHEMDCVKRL</sequence>
<dbReference type="Proteomes" id="UP000237271">
    <property type="component" value="Unassembled WGS sequence"/>
</dbReference>
<dbReference type="EMBL" id="NCKW01003889">
    <property type="protein sequence ID" value="POM75334.1"/>
    <property type="molecule type" value="Genomic_DNA"/>
</dbReference>
<gene>
    <name evidence="1" type="ORF">PHPALM_7576</name>
</gene>
<accession>A0A2P4YC05</accession>